<comment type="caution">
    <text evidence="10">The sequence shown here is derived from an EMBL/GenBank/DDBJ whole genome shotgun (WGS) entry which is preliminary data.</text>
</comment>
<evidence type="ECO:0000259" key="9">
    <source>
        <dbReference type="PROSITE" id="PS51012"/>
    </source>
</evidence>
<proteinExistence type="inferred from homology"/>
<name>A0A917BXY5_9PROT</name>
<dbReference type="EMBL" id="BMHV01000009">
    <property type="protein sequence ID" value="GGF62654.1"/>
    <property type="molecule type" value="Genomic_DNA"/>
</dbReference>
<dbReference type="InterPro" id="IPR047817">
    <property type="entry name" value="ABC2_TM_bact-type"/>
</dbReference>
<dbReference type="InterPro" id="IPR051449">
    <property type="entry name" value="ABC-2_transporter_component"/>
</dbReference>
<evidence type="ECO:0000256" key="1">
    <source>
        <dbReference type="ARBA" id="ARBA00004651"/>
    </source>
</evidence>
<keyword evidence="4" id="KW-1003">Cell membrane</keyword>
<dbReference type="GO" id="GO:0005886">
    <property type="term" value="C:plasma membrane"/>
    <property type="evidence" value="ECO:0007669"/>
    <property type="project" value="UniProtKB-SubCell"/>
</dbReference>
<evidence type="ECO:0000256" key="3">
    <source>
        <dbReference type="ARBA" id="ARBA00022448"/>
    </source>
</evidence>
<keyword evidence="5 8" id="KW-0812">Transmembrane</keyword>
<comment type="similarity">
    <text evidence="2">Belongs to the ABC-2 integral membrane protein family.</text>
</comment>
<evidence type="ECO:0000256" key="5">
    <source>
        <dbReference type="ARBA" id="ARBA00022692"/>
    </source>
</evidence>
<evidence type="ECO:0000313" key="11">
    <source>
        <dbReference type="Proteomes" id="UP000632498"/>
    </source>
</evidence>
<keyword evidence="6 8" id="KW-1133">Transmembrane helix</keyword>
<feature type="transmembrane region" description="Helical" evidence="8">
    <location>
        <begin position="235"/>
        <end position="256"/>
    </location>
</feature>
<evidence type="ECO:0000256" key="2">
    <source>
        <dbReference type="ARBA" id="ARBA00007783"/>
    </source>
</evidence>
<dbReference type="PROSITE" id="PS51012">
    <property type="entry name" value="ABC_TM2"/>
    <property type="match status" value="1"/>
</dbReference>
<feature type="transmembrane region" description="Helical" evidence="8">
    <location>
        <begin position="353"/>
        <end position="372"/>
    </location>
</feature>
<sequence length="377" mass="41660">MMFFSFRRTGAVLVKEFIQLRRDTVTLRMIIMIPIVQLLLFGYALNTDPKHLPTAVISYDNGAMARAVVAGLKNTQYFSIDYEVHSDKEGRALLQRGDVLFVLSIPANFERDIVRGAHPDILIEADASDPVAAVGALNAANGMMQRLLNEELSGPLAKLKQSPPAFNVMAHRLYNPEGFTRYNIVPGLIAIILTMTGIMMTALAMTRERERGTMENLLAMPVSPLEVMVGKITPYILIGFFQSALIIIAAKLMFGVPIVGSLWLLFAALTVFITCNMALGFTISAAAKNQTQALQLSIMILLPSILLSGFMFPFLGMPTWAQYLGNIIPATHFIAISRGILLKGSAFSDIWPHLWPLLVFMVAITIVAILRYRRTLD</sequence>
<feature type="transmembrane region" description="Helical" evidence="8">
    <location>
        <begin position="184"/>
        <end position="205"/>
    </location>
</feature>
<dbReference type="AlphaFoldDB" id="A0A917BXY5"/>
<evidence type="ECO:0000256" key="8">
    <source>
        <dbReference type="SAM" id="Phobius"/>
    </source>
</evidence>
<organism evidence="10 11">
    <name type="scientific">Terasakiella brassicae</name>
    <dbReference type="NCBI Taxonomy" id="1634917"/>
    <lineage>
        <taxon>Bacteria</taxon>
        <taxon>Pseudomonadati</taxon>
        <taxon>Pseudomonadota</taxon>
        <taxon>Alphaproteobacteria</taxon>
        <taxon>Rhodospirillales</taxon>
        <taxon>Terasakiellaceae</taxon>
        <taxon>Terasakiella</taxon>
    </lineage>
</organism>
<reference evidence="10" key="2">
    <citation type="submission" date="2020-09" db="EMBL/GenBank/DDBJ databases">
        <authorList>
            <person name="Sun Q."/>
            <person name="Zhou Y."/>
        </authorList>
    </citation>
    <scope>NUCLEOTIDE SEQUENCE</scope>
    <source>
        <strain evidence="10">CGMCC 1.15254</strain>
    </source>
</reference>
<protein>
    <submittedName>
        <fullName evidence="10">Mannose-1-phosphate guanyltransferase</fullName>
    </submittedName>
</protein>
<feature type="domain" description="ABC transmembrane type-2" evidence="9">
    <location>
        <begin position="146"/>
        <end position="375"/>
    </location>
</feature>
<reference evidence="10" key="1">
    <citation type="journal article" date="2014" name="Int. J. Syst. Evol. Microbiol.">
        <title>Complete genome sequence of Corynebacterium casei LMG S-19264T (=DSM 44701T), isolated from a smear-ripened cheese.</title>
        <authorList>
            <consortium name="US DOE Joint Genome Institute (JGI-PGF)"/>
            <person name="Walter F."/>
            <person name="Albersmeier A."/>
            <person name="Kalinowski J."/>
            <person name="Ruckert C."/>
        </authorList>
    </citation>
    <scope>NUCLEOTIDE SEQUENCE</scope>
    <source>
        <strain evidence="10">CGMCC 1.15254</strain>
    </source>
</reference>
<keyword evidence="7 8" id="KW-0472">Membrane</keyword>
<feature type="transmembrane region" description="Helical" evidence="8">
    <location>
        <begin position="262"/>
        <end position="281"/>
    </location>
</feature>
<accession>A0A917BXY5</accession>
<keyword evidence="11" id="KW-1185">Reference proteome</keyword>
<dbReference type="RefSeq" id="WP_229734276.1">
    <property type="nucleotide sequence ID" value="NZ_BMHV01000009.1"/>
</dbReference>
<dbReference type="Proteomes" id="UP000632498">
    <property type="component" value="Unassembled WGS sequence"/>
</dbReference>
<dbReference type="InterPro" id="IPR013525">
    <property type="entry name" value="ABC2_TM"/>
</dbReference>
<dbReference type="GO" id="GO:0140359">
    <property type="term" value="F:ABC-type transporter activity"/>
    <property type="evidence" value="ECO:0007669"/>
    <property type="project" value="InterPro"/>
</dbReference>
<dbReference type="Pfam" id="PF12698">
    <property type="entry name" value="ABC2_membrane_3"/>
    <property type="match status" value="1"/>
</dbReference>
<keyword evidence="3" id="KW-0813">Transport</keyword>
<feature type="transmembrane region" description="Helical" evidence="8">
    <location>
        <begin position="25"/>
        <end position="45"/>
    </location>
</feature>
<dbReference type="PANTHER" id="PTHR30294">
    <property type="entry name" value="MEMBRANE COMPONENT OF ABC TRANSPORTER YHHJ-RELATED"/>
    <property type="match status" value="1"/>
</dbReference>
<gene>
    <name evidence="10" type="ORF">GCM10011332_15650</name>
</gene>
<evidence type="ECO:0000256" key="6">
    <source>
        <dbReference type="ARBA" id="ARBA00022989"/>
    </source>
</evidence>
<evidence type="ECO:0000256" key="4">
    <source>
        <dbReference type="ARBA" id="ARBA00022475"/>
    </source>
</evidence>
<dbReference type="Gene3D" id="3.40.1710.10">
    <property type="entry name" value="abc type-2 transporter like domain"/>
    <property type="match status" value="1"/>
</dbReference>
<evidence type="ECO:0000256" key="7">
    <source>
        <dbReference type="ARBA" id="ARBA00023136"/>
    </source>
</evidence>
<comment type="subcellular location">
    <subcellularLocation>
        <location evidence="1">Cell membrane</location>
        <topology evidence="1">Multi-pass membrane protein</topology>
    </subcellularLocation>
</comment>
<feature type="transmembrane region" description="Helical" evidence="8">
    <location>
        <begin position="293"/>
        <end position="314"/>
    </location>
</feature>
<dbReference type="PANTHER" id="PTHR30294:SF29">
    <property type="entry name" value="MULTIDRUG ABC TRANSPORTER PERMEASE YBHS-RELATED"/>
    <property type="match status" value="1"/>
</dbReference>
<evidence type="ECO:0000313" key="10">
    <source>
        <dbReference type="EMBL" id="GGF62654.1"/>
    </source>
</evidence>